<gene>
    <name evidence="6" type="ORF">CLODIP_2_CD12226</name>
</gene>
<feature type="transmembrane region" description="Helical" evidence="5">
    <location>
        <begin position="85"/>
        <end position="108"/>
    </location>
</feature>
<protein>
    <recommendedName>
        <fullName evidence="8">Tetraspanin</fullName>
    </recommendedName>
</protein>
<dbReference type="Pfam" id="PF00335">
    <property type="entry name" value="Tetraspanin"/>
    <property type="match status" value="1"/>
</dbReference>
<reference evidence="6 7" key="1">
    <citation type="submission" date="2020-04" db="EMBL/GenBank/DDBJ databases">
        <authorList>
            <person name="Alioto T."/>
            <person name="Alioto T."/>
            <person name="Gomez Garrido J."/>
        </authorList>
    </citation>
    <scope>NUCLEOTIDE SEQUENCE [LARGE SCALE GENOMIC DNA]</scope>
</reference>
<dbReference type="GO" id="GO:0005886">
    <property type="term" value="C:plasma membrane"/>
    <property type="evidence" value="ECO:0007669"/>
    <property type="project" value="TreeGrafter"/>
</dbReference>
<comment type="subcellular location">
    <subcellularLocation>
        <location evidence="1">Membrane</location>
        <topology evidence="1">Multi-pass membrane protein</topology>
    </subcellularLocation>
</comment>
<feature type="transmembrane region" description="Helical" evidence="5">
    <location>
        <begin position="54"/>
        <end position="78"/>
    </location>
</feature>
<dbReference type="PANTHER" id="PTHR19282:SF544">
    <property type="entry name" value="TETRASPANIN"/>
    <property type="match status" value="1"/>
</dbReference>
<dbReference type="AlphaFoldDB" id="A0A8S1DWT2"/>
<dbReference type="PANTHER" id="PTHR19282">
    <property type="entry name" value="TETRASPANIN"/>
    <property type="match status" value="1"/>
</dbReference>
<evidence type="ECO:0000313" key="7">
    <source>
        <dbReference type="Proteomes" id="UP000494165"/>
    </source>
</evidence>
<evidence type="ECO:0000256" key="4">
    <source>
        <dbReference type="ARBA" id="ARBA00023136"/>
    </source>
</evidence>
<evidence type="ECO:0000256" key="1">
    <source>
        <dbReference type="ARBA" id="ARBA00004141"/>
    </source>
</evidence>
<feature type="transmembrane region" description="Helical" evidence="5">
    <location>
        <begin position="12"/>
        <end position="34"/>
    </location>
</feature>
<evidence type="ECO:0000256" key="3">
    <source>
        <dbReference type="ARBA" id="ARBA00022989"/>
    </source>
</evidence>
<keyword evidence="4 5" id="KW-0472">Membrane</keyword>
<evidence type="ECO:0008006" key="8">
    <source>
        <dbReference type="Google" id="ProtNLM"/>
    </source>
</evidence>
<evidence type="ECO:0000256" key="2">
    <source>
        <dbReference type="ARBA" id="ARBA00022692"/>
    </source>
</evidence>
<dbReference type="Proteomes" id="UP000494165">
    <property type="component" value="Unassembled WGS sequence"/>
</dbReference>
<keyword evidence="3 5" id="KW-1133">Transmembrane helix</keyword>
<accession>A0A8S1DWT2</accession>
<organism evidence="6 7">
    <name type="scientific">Cloeon dipterum</name>
    <dbReference type="NCBI Taxonomy" id="197152"/>
    <lineage>
        <taxon>Eukaryota</taxon>
        <taxon>Metazoa</taxon>
        <taxon>Ecdysozoa</taxon>
        <taxon>Arthropoda</taxon>
        <taxon>Hexapoda</taxon>
        <taxon>Insecta</taxon>
        <taxon>Pterygota</taxon>
        <taxon>Palaeoptera</taxon>
        <taxon>Ephemeroptera</taxon>
        <taxon>Pisciforma</taxon>
        <taxon>Baetidae</taxon>
        <taxon>Cloeon</taxon>
    </lineage>
</organism>
<dbReference type="EMBL" id="CADEPI010000419">
    <property type="protein sequence ID" value="CAB3385551.1"/>
    <property type="molecule type" value="Genomic_DNA"/>
</dbReference>
<name>A0A8S1DWT2_9INSE</name>
<comment type="caution">
    <text evidence="6">The sequence shown here is derived from an EMBL/GenBank/DDBJ whole genome shotgun (WGS) entry which is preliminary data.</text>
</comment>
<evidence type="ECO:0000313" key="6">
    <source>
        <dbReference type="EMBL" id="CAB3385551.1"/>
    </source>
</evidence>
<keyword evidence="7" id="KW-1185">Reference proteome</keyword>
<sequence length="193" mass="21683">MSCTYSCSKLILFTVNLVVSICSLAVLVICSLALANMNQLYNLQNLNTDLPVPLALWAIIAVAGVAFVLSFIGCCGAISENSCLLYLFATLLSIVLVMQLVVIGFVYYQQDNFRAQINSVLNSTLHDYPTSKDPIVRKTWDTIQTDVSFKLILKNIIKMGWYLKKWKSSFENFQMKRSFCLQSLTLLTNLNVL</sequence>
<proteinExistence type="predicted"/>
<dbReference type="OrthoDB" id="10033535at2759"/>
<evidence type="ECO:0000256" key="5">
    <source>
        <dbReference type="SAM" id="Phobius"/>
    </source>
</evidence>
<dbReference type="InterPro" id="IPR018499">
    <property type="entry name" value="Tetraspanin/Peripherin"/>
</dbReference>
<dbReference type="PRINTS" id="PR00259">
    <property type="entry name" value="TMFOUR"/>
</dbReference>
<keyword evidence="2 5" id="KW-0812">Transmembrane</keyword>